<accession>S4W419</accession>
<dbReference type="GO" id="GO:0004467">
    <property type="term" value="F:long-chain fatty acid-CoA ligase activity"/>
    <property type="evidence" value="ECO:0007669"/>
    <property type="project" value="UniProtKB-EC"/>
</dbReference>
<dbReference type="Pfam" id="PF00501">
    <property type="entry name" value="AMP-binding"/>
    <property type="match status" value="1"/>
</dbReference>
<evidence type="ECO:0000256" key="2">
    <source>
        <dbReference type="ARBA" id="ARBA00022598"/>
    </source>
</evidence>
<dbReference type="EMBL" id="KC810034">
    <property type="protein sequence ID" value="AGO87476.1"/>
    <property type="molecule type" value="Genomic_DNA"/>
</dbReference>
<evidence type="ECO:0000259" key="3">
    <source>
        <dbReference type="Pfam" id="PF00501"/>
    </source>
</evidence>
<proteinExistence type="inferred from homology"/>
<organism evidence="5">
    <name type="scientific">uncultured bacterium B19D1_C12D4_E9D6</name>
    <dbReference type="NCBI Taxonomy" id="1329637"/>
    <lineage>
        <taxon>Bacteria</taxon>
        <taxon>environmental samples</taxon>
    </lineage>
</organism>
<evidence type="ECO:0000313" key="5">
    <source>
        <dbReference type="EMBL" id="AGO87476.1"/>
    </source>
</evidence>
<dbReference type="EC" id="6.2.1.3" evidence="5"/>
<dbReference type="PROSITE" id="PS00455">
    <property type="entry name" value="AMP_BINDING"/>
    <property type="match status" value="1"/>
</dbReference>
<dbReference type="InterPro" id="IPR025110">
    <property type="entry name" value="AMP-bd_C"/>
</dbReference>
<comment type="similarity">
    <text evidence="1">Belongs to the ATP-dependent AMP-binding enzyme family.</text>
</comment>
<evidence type="ECO:0000259" key="4">
    <source>
        <dbReference type="Pfam" id="PF13193"/>
    </source>
</evidence>
<sequence>MPVISRLLSHHARYRGEYTALVFGDAVFDFTQLNRLVNQTANALIAAGLRKGDCFATVLPNSVELMVAYWAAAASGTVIVPCSNLLTANSLQTLLADADCKLIITNSMHVPTMHQLRQLLPQVANNCFVTTDTDGDELLRSWNNFIGRADTAAPDIIVEPDDIYNIMYSSGTTGLPKGIIHTHCIRSMYCTLFANAWRMTPESVVLHAGAIVFNGAMLDLMPWMYLGCKYVLHPKFDPEKMIEDIQMHRATHLVMVPTQIIAILNSPDYHPDKLASVEMLQNVGAPLHLRYKNLINEQLPDRFYELYGVTEGFMTVLDRTESVRKAGSVGKPAAFTELCILDLDGEPCPAGAIGEICGKGPMVMPGYHNRPDLTEQAFINGWLRSGDLGYLDEDGYLFLVDRKKDMIISGGVNVYPKDIEEIVIRHPSVNEAAVFGVDSDKWGEVPIAAITVSQEASQEEIAEWVNQRVDARFQRLAGVAILDDFPRNIAGKILKHELRKQYRARIKQK</sequence>
<dbReference type="Gene3D" id="3.40.50.12780">
    <property type="entry name" value="N-terminal domain of ligase-like"/>
    <property type="match status" value="1"/>
</dbReference>
<keyword evidence="2 5" id="KW-0436">Ligase</keyword>
<dbReference type="Gene3D" id="3.30.300.30">
    <property type="match status" value="1"/>
</dbReference>
<feature type="domain" description="AMP-dependent synthetase/ligase" evidence="3">
    <location>
        <begin position="10"/>
        <end position="368"/>
    </location>
</feature>
<name>S4W419_9BACT</name>
<feature type="domain" description="AMP-binding enzyme C-terminal" evidence="4">
    <location>
        <begin position="419"/>
        <end position="492"/>
    </location>
</feature>
<dbReference type="InterPro" id="IPR045851">
    <property type="entry name" value="AMP-bd_C_sf"/>
</dbReference>
<dbReference type="PANTHER" id="PTHR24096:SF149">
    <property type="entry name" value="AMP-BINDING DOMAIN-CONTAINING PROTEIN-RELATED"/>
    <property type="match status" value="1"/>
</dbReference>
<dbReference type="Pfam" id="PF13193">
    <property type="entry name" value="AMP-binding_C"/>
    <property type="match status" value="1"/>
</dbReference>
<dbReference type="PANTHER" id="PTHR24096">
    <property type="entry name" value="LONG-CHAIN-FATTY-ACID--COA LIGASE"/>
    <property type="match status" value="1"/>
</dbReference>
<dbReference type="InterPro" id="IPR000873">
    <property type="entry name" value="AMP-dep_synth/lig_dom"/>
</dbReference>
<dbReference type="InterPro" id="IPR042099">
    <property type="entry name" value="ANL_N_sf"/>
</dbReference>
<dbReference type="SUPFAM" id="SSF56801">
    <property type="entry name" value="Acetyl-CoA synthetase-like"/>
    <property type="match status" value="1"/>
</dbReference>
<protein>
    <submittedName>
        <fullName evidence="5">Long-chain-fatty-acid--CoA ligase</fullName>
        <ecNumber evidence="5">6.2.1.3</ecNumber>
    </submittedName>
</protein>
<dbReference type="AlphaFoldDB" id="S4W419"/>
<evidence type="ECO:0000256" key="1">
    <source>
        <dbReference type="ARBA" id="ARBA00006432"/>
    </source>
</evidence>
<dbReference type="InterPro" id="IPR020845">
    <property type="entry name" value="AMP-binding_CS"/>
</dbReference>
<reference evidence="5" key="1">
    <citation type="submission" date="2013-03" db="EMBL/GenBank/DDBJ databases">
        <authorList>
            <person name="Ballestriero F."/>
        </authorList>
    </citation>
    <scope>NUCLEOTIDE SEQUENCE</scope>
</reference>